<dbReference type="InterPro" id="IPR024775">
    <property type="entry name" value="DinB-like"/>
</dbReference>
<proteinExistence type="predicted"/>
<comment type="caution">
    <text evidence="2">The sequence shown here is derived from an EMBL/GenBank/DDBJ whole genome shotgun (WGS) entry which is preliminary data.</text>
</comment>
<dbReference type="AlphaFoldDB" id="A0A562V1V8"/>
<dbReference type="EMBL" id="VLLL01000006">
    <property type="protein sequence ID" value="TWJ11787.1"/>
    <property type="molecule type" value="Genomic_DNA"/>
</dbReference>
<evidence type="ECO:0000313" key="3">
    <source>
        <dbReference type="Proteomes" id="UP000321617"/>
    </source>
</evidence>
<reference evidence="2 3" key="1">
    <citation type="journal article" date="2013" name="Stand. Genomic Sci.">
        <title>Genomic Encyclopedia of Type Strains, Phase I: The one thousand microbial genomes (KMG-I) project.</title>
        <authorList>
            <person name="Kyrpides N.C."/>
            <person name="Woyke T."/>
            <person name="Eisen J.A."/>
            <person name="Garrity G."/>
            <person name="Lilburn T.G."/>
            <person name="Beck B.J."/>
            <person name="Whitman W.B."/>
            <person name="Hugenholtz P."/>
            <person name="Klenk H.P."/>
        </authorList>
    </citation>
    <scope>NUCLEOTIDE SEQUENCE [LARGE SCALE GENOMIC DNA]</scope>
    <source>
        <strain evidence="2 3">DSM 45044</strain>
    </source>
</reference>
<gene>
    <name evidence="2" type="ORF">LX16_2522</name>
</gene>
<dbReference type="RefSeq" id="WP_158645574.1">
    <property type="nucleotide sequence ID" value="NZ_BAABIJ010000002.1"/>
</dbReference>
<dbReference type="OrthoDB" id="5022306at2"/>
<accession>A0A562V1V8</accession>
<protein>
    <submittedName>
        <fullName evidence="2">DinB family protein</fullName>
    </submittedName>
</protein>
<feature type="domain" description="DinB-like" evidence="1">
    <location>
        <begin position="43"/>
        <end position="179"/>
    </location>
</feature>
<dbReference type="Proteomes" id="UP000321617">
    <property type="component" value="Unassembled WGS sequence"/>
</dbReference>
<name>A0A562V1V8_9ACTN</name>
<sequence length="195" mass="21705">MRDNAEIWHVWRSNPVASTAAVTQTAGMRRLLRDQLAIPWRLATEHVLPGLTEDMLHRPPSPRAVGVRPVEGRWRAELPDETAVPPPEPTAAWLLWHVEWWWGAALASVRGGPASPPDAQEWSGDLATSVGELHRMHDEWDAVLRDADLARPCTGGILPDWPLSRVAAWLNVELTKNVAELGVLGRRFAGEDHPM</sequence>
<evidence type="ECO:0000259" key="1">
    <source>
        <dbReference type="Pfam" id="PF12867"/>
    </source>
</evidence>
<keyword evidence="3" id="KW-1185">Reference proteome</keyword>
<dbReference type="Pfam" id="PF12867">
    <property type="entry name" value="DinB_2"/>
    <property type="match status" value="1"/>
</dbReference>
<organism evidence="2 3">
    <name type="scientific">Stackebrandtia albiflava</name>
    <dbReference type="NCBI Taxonomy" id="406432"/>
    <lineage>
        <taxon>Bacteria</taxon>
        <taxon>Bacillati</taxon>
        <taxon>Actinomycetota</taxon>
        <taxon>Actinomycetes</taxon>
        <taxon>Glycomycetales</taxon>
        <taxon>Glycomycetaceae</taxon>
        <taxon>Stackebrandtia</taxon>
    </lineage>
</organism>
<evidence type="ECO:0000313" key="2">
    <source>
        <dbReference type="EMBL" id="TWJ11787.1"/>
    </source>
</evidence>